<dbReference type="Proteomes" id="UP000053766">
    <property type="component" value="Unassembled WGS sequence"/>
</dbReference>
<sequence>MKVKLLLFSTSICLLINAELKCPNNTSSYDMEVCDPTRRSQCPSGFTCRKSFNTENQLNRFHICCETQPMTIEDWFFETELTPKILSQPPKSMLSSVEMAPLDSITALPGVRIGDEVIILEYPQYKTAHIQSVIFTTPPPIGGFLHVMTLIGDPLLNPFALFFTYNLPSTGGIRLPIPNKLQGLTGRAIYIDNSTIVMKRNSYPLLNPFALFFTYNLPSTGGIRLPIPNKLQGLTGRAIYIDNSTIVMKRNSYRSQYVVLTYRTSTPITIGNRQNINSPFDDITIGLTLMGECRDVECLLKTTTFSKQLGIPISGSIFYLTTKDTIFEKNRGCEDTSASSFTVLTETIMITIISFVFLL</sequence>
<feature type="signal peptide" evidence="1">
    <location>
        <begin position="1"/>
        <end position="18"/>
    </location>
</feature>
<evidence type="ECO:0000313" key="2">
    <source>
        <dbReference type="EMBL" id="KJH42109.1"/>
    </source>
</evidence>
<organism evidence="2 3">
    <name type="scientific">Dictyocaulus viviparus</name>
    <name type="common">Bovine lungworm</name>
    <dbReference type="NCBI Taxonomy" id="29172"/>
    <lineage>
        <taxon>Eukaryota</taxon>
        <taxon>Metazoa</taxon>
        <taxon>Ecdysozoa</taxon>
        <taxon>Nematoda</taxon>
        <taxon>Chromadorea</taxon>
        <taxon>Rhabditida</taxon>
        <taxon>Rhabditina</taxon>
        <taxon>Rhabditomorpha</taxon>
        <taxon>Strongyloidea</taxon>
        <taxon>Metastrongylidae</taxon>
        <taxon>Dictyocaulus</taxon>
    </lineage>
</organism>
<proteinExistence type="predicted"/>
<evidence type="ECO:0000256" key="1">
    <source>
        <dbReference type="SAM" id="SignalP"/>
    </source>
</evidence>
<keyword evidence="1" id="KW-0732">Signal</keyword>
<dbReference type="OrthoDB" id="5805447at2759"/>
<feature type="chain" id="PRO_5002335566" evidence="1">
    <location>
        <begin position="19"/>
        <end position="359"/>
    </location>
</feature>
<accession>A0A0D8XEK9</accession>
<reference evidence="2 3" key="1">
    <citation type="submission" date="2013-11" db="EMBL/GenBank/DDBJ databases">
        <title>Draft genome of the bovine lungworm Dictyocaulus viviparus.</title>
        <authorList>
            <person name="Mitreva M."/>
        </authorList>
    </citation>
    <scope>NUCLEOTIDE SEQUENCE [LARGE SCALE GENOMIC DNA]</scope>
    <source>
        <strain evidence="2 3">HannoverDv2000</strain>
    </source>
</reference>
<reference evidence="3" key="2">
    <citation type="journal article" date="2016" name="Sci. Rep.">
        <title>Dictyocaulus viviparus genome, variome and transcriptome elucidate lungworm biology and support future intervention.</title>
        <authorList>
            <person name="McNulty S.N."/>
            <person name="Strube C."/>
            <person name="Rosa B.A."/>
            <person name="Martin J.C."/>
            <person name="Tyagi R."/>
            <person name="Choi Y.J."/>
            <person name="Wang Q."/>
            <person name="Hallsworth Pepin K."/>
            <person name="Zhang X."/>
            <person name="Ozersky P."/>
            <person name="Wilson R.K."/>
            <person name="Sternberg P.W."/>
            <person name="Gasser R.B."/>
            <person name="Mitreva M."/>
        </authorList>
    </citation>
    <scope>NUCLEOTIDE SEQUENCE [LARGE SCALE GENOMIC DNA]</scope>
    <source>
        <strain evidence="3">HannoverDv2000</strain>
    </source>
</reference>
<evidence type="ECO:0000313" key="3">
    <source>
        <dbReference type="Proteomes" id="UP000053766"/>
    </source>
</evidence>
<keyword evidence="3" id="KW-1185">Reference proteome</keyword>
<gene>
    <name evidence="2" type="ORF">DICVIV_11913</name>
</gene>
<dbReference type="AlphaFoldDB" id="A0A0D8XEK9"/>
<protein>
    <submittedName>
        <fullName evidence="2">Uncharacterized protein</fullName>
    </submittedName>
</protein>
<name>A0A0D8XEK9_DICVI</name>
<dbReference type="EMBL" id="KN716708">
    <property type="protein sequence ID" value="KJH42109.1"/>
    <property type="molecule type" value="Genomic_DNA"/>
</dbReference>